<feature type="domain" description="HTH marR-type" evidence="1">
    <location>
        <begin position="23"/>
        <end position="159"/>
    </location>
</feature>
<dbReference type="Proteomes" id="UP000278422">
    <property type="component" value="Unassembled WGS sequence"/>
</dbReference>
<evidence type="ECO:0000313" key="5">
    <source>
        <dbReference type="Proteomes" id="UP000278422"/>
    </source>
</evidence>
<dbReference type="EMBL" id="PQNQ01000032">
    <property type="protein sequence ID" value="RRQ02747.1"/>
    <property type="molecule type" value="Genomic_DNA"/>
</dbReference>
<dbReference type="RefSeq" id="WP_043360637.1">
    <property type="nucleotide sequence ID" value="NZ_CP066067.1"/>
</dbReference>
<dbReference type="InterPro" id="IPR000835">
    <property type="entry name" value="HTH_MarR-typ"/>
</dbReference>
<evidence type="ECO:0000313" key="2">
    <source>
        <dbReference type="EMBL" id="RRO86440.1"/>
    </source>
</evidence>
<dbReference type="Proteomes" id="UP000276526">
    <property type="component" value="Unassembled WGS sequence"/>
</dbReference>
<accession>A0A3R8QE25</accession>
<dbReference type="Gene3D" id="1.10.10.10">
    <property type="entry name" value="Winged helix-like DNA-binding domain superfamily/Winged helix DNA-binding domain"/>
    <property type="match status" value="1"/>
</dbReference>
<keyword evidence="5" id="KW-1185">Reference proteome</keyword>
<dbReference type="OrthoDB" id="8635520at2"/>
<dbReference type="GO" id="GO:0006950">
    <property type="term" value="P:response to stress"/>
    <property type="evidence" value="ECO:0007669"/>
    <property type="project" value="TreeGrafter"/>
</dbReference>
<reference evidence="4 5" key="1">
    <citation type="submission" date="2018-01" db="EMBL/GenBank/DDBJ databases">
        <title>Twenty Corynebacterium bovis Genomes.</title>
        <authorList>
            <person name="Gulvik C.A."/>
        </authorList>
    </citation>
    <scope>NUCLEOTIDE SEQUENCE [LARGE SCALE GENOMIC DNA]</scope>
    <source>
        <strain evidence="3 5">16-2004</strain>
        <strain evidence="2 4">F6900</strain>
    </source>
</reference>
<proteinExistence type="predicted"/>
<dbReference type="SUPFAM" id="SSF46785">
    <property type="entry name" value="Winged helix' DNA-binding domain"/>
    <property type="match status" value="1"/>
</dbReference>
<dbReference type="InterPro" id="IPR039422">
    <property type="entry name" value="MarR/SlyA-like"/>
</dbReference>
<dbReference type="PANTHER" id="PTHR33164:SF99">
    <property type="entry name" value="MARR FAMILY REGULATORY PROTEIN"/>
    <property type="match status" value="1"/>
</dbReference>
<dbReference type="PROSITE" id="PS50995">
    <property type="entry name" value="HTH_MARR_2"/>
    <property type="match status" value="1"/>
</dbReference>
<evidence type="ECO:0000313" key="4">
    <source>
        <dbReference type="Proteomes" id="UP000276526"/>
    </source>
</evidence>
<dbReference type="EMBL" id="PQNK01000009">
    <property type="protein sequence ID" value="RRO86440.1"/>
    <property type="molecule type" value="Genomic_DNA"/>
</dbReference>
<dbReference type="InterPro" id="IPR036390">
    <property type="entry name" value="WH_DNA-bd_sf"/>
</dbReference>
<dbReference type="GeneID" id="60808964"/>
<dbReference type="AlphaFoldDB" id="A0A3R8QE25"/>
<dbReference type="PANTHER" id="PTHR33164">
    <property type="entry name" value="TRANSCRIPTIONAL REGULATOR, MARR FAMILY"/>
    <property type="match status" value="1"/>
</dbReference>
<dbReference type="InterPro" id="IPR036388">
    <property type="entry name" value="WH-like_DNA-bd_sf"/>
</dbReference>
<evidence type="ECO:0000259" key="1">
    <source>
        <dbReference type="PROSITE" id="PS50995"/>
    </source>
</evidence>
<gene>
    <name evidence="3" type="ORF">CXF42_09240</name>
    <name evidence="2" type="ORF">CXF48_06420</name>
</gene>
<organism evidence="2 4">
    <name type="scientific">Corynebacterium bovis</name>
    <dbReference type="NCBI Taxonomy" id="36808"/>
    <lineage>
        <taxon>Bacteria</taxon>
        <taxon>Bacillati</taxon>
        <taxon>Actinomycetota</taxon>
        <taxon>Actinomycetes</taxon>
        <taxon>Mycobacteriales</taxon>
        <taxon>Corynebacteriaceae</taxon>
        <taxon>Corynebacterium</taxon>
    </lineage>
</organism>
<evidence type="ECO:0000313" key="3">
    <source>
        <dbReference type="EMBL" id="RRQ02747.1"/>
    </source>
</evidence>
<dbReference type="Pfam" id="PF01047">
    <property type="entry name" value="MarR"/>
    <property type="match status" value="1"/>
</dbReference>
<comment type="caution">
    <text evidence="2">The sequence shown here is derived from an EMBL/GenBank/DDBJ whole genome shotgun (WGS) entry which is preliminary data.</text>
</comment>
<dbReference type="PRINTS" id="PR00598">
    <property type="entry name" value="HTHMARR"/>
</dbReference>
<protein>
    <submittedName>
        <fullName evidence="2">MarR family transcriptional regulator</fullName>
    </submittedName>
</protein>
<sequence>MTETTTAPPVTSGTSSVWLSDDEQRIWRQWRSATTRIDSELARRMQKNGSISMSDYAVLVSLSEAEDQRMRVVALADQLQWDRSRLSHQISRMARRGLIRREGCPRDGRGSYVVIEDLGLDLLAAAAPGHVADVRELLFAHLSEEELAQLDAITAKLQAQFTEA</sequence>
<dbReference type="GO" id="GO:0003700">
    <property type="term" value="F:DNA-binding transcription factor activity"/>
    <property type="evidence" value="ECO:0007669"/>
    <property type="project" value="InterPro"/>
</dbReference>
<name>A0A3R8QE25_9CORY</name>
<dbReference type="SMART" id="SM00347">
    <property type="entry name" value="HTH_MARR"/>
    <property type="match status" value="1"/>
</dbReference>